<gene>
    <name evidence="2" type="ORF">FJM01_01595</name>
</gene>
<evidence type="ECO:0000313" key="2">
    <source>
        <dbReference type="EMBL" id="TPI01935.1"/>
    </source>
</evidence>
<name>A0A502M219_9MOLU</name>
<keyword evidence="1" id="KW-0732">Signal</keyword>
<organism evidence="2 3">
    <name type="scientific">Mycoplasma struthionis</name>
    <dbReference type="NCBI Taxonomy" id="538220"/>
    <lineage>
        <taxon>Bacteria</taxon>
        <taxon>Bacillati</taxon>
        <taxon>Mycoplasmatota</taxon>
        <taxon>Mollicutes</taxon>
        <taxon>Mycoplasmataceae</taxon>
        <taxon>Mycoplasma</taxon>
    </lineage>
</organism>
<dbReference type="RefSeq" id="WP_140701036.1">
    <property type="nucleotide sequence ID" value="NZ_VFSY01000023.1"/>
</dbReference>
<evidence type="ECO:0000313" key="3">
    <source>
        <dbReference type="Proteomes" id="UP000317904"/>
    </source>
</evidence>
<evidence type="ECO:0000256" key="1">
    <source>
        <dbReference type="SAM" id="SignalP"/>
    </source>
</evidence>
<evidence type="ECO:0008006" key="4">
    <source>
        <dbReference type="Google" id="ProtNLM"/>
    </source>
</evidence>
<reference evidence="2 3" key="1">
    <citation type="submission" date="2019-06" db="EMBL/GenBank/DDBJ databases">
        <title>A comparative genomics study of ostrich specific Mycoplasmas.</title>
        <authorList>
            <person name="Botes A."/>
            <person name="Nel T."/>
        </authorList>
    </citation>
    <scope>NUCLEOTIDE SEQUENCE [LARGE SCALE GENOMIC DNA]</scope>
    <source>
        <strain evidence="2 3">Ms01</strain>
    </source>
</reference>
<dbReference type="AlphaFoldDB" id="A0A502M219"/>
<feature type="chain" id="PRO_5021440974" description="Lipoprotein-associated type-17 domain-containing protein" evidence="1">
    <location>
        <begin position="23"/>
        <end position="477"/>
    </location>
</feature>
<dbReference type="Proteomes" id="UP000317904">
    <property type="component" value="Unassembled WGS sequence"/>
</dbReference>
<accession>A0A502M219</accession>
<proteinExistence type="predicted"/>
<comment type="caution">
    <text evidence="2">The sequence shown here is derived from an EMBL/GenBank/DDBJ whole genome shotgun (WGS) entry which is preliminary data.</text>
</comment>
<sequence>MKKKVKILYTLSFLAFALPATAISCIKTDKKEEISKDLNEKLDKTNFIYENKNNVDVLNSNEDAIKIENNDGDLSFKISNFKKQPKLNSVSFDVYIKKDNKISETRKMVINDFAITENYLNTLLDDTKTTLKLGDASNDGSEETVKQLNVWHLVEGQGAIQINIKNPDMYIPENLDLIVDYSPFDDSTEVNSKFNGTVDLEVQLNYEKENKKVSSKKKMIKFENQLQPGFSVDYLTKFKKLTFTFDNLENISVSQIQEGNLSDELKSHLKPAFDGNLEAAKAFFDKHNITFENIRVDEVFAEERKINLLIDLKMPNTNEEWGKDTQFELTGLKEVQKATNEQVAEFVKKLTHGDFYFGSLLNENNNEIPLRYSDNNNITQESPILDQELLSLKGITDFNVEELNKAKYDKNSHKLITTLHLNGQEYTVETTLSRPTVDMGVWASEVGDQLTAEANTINAISLNVTNLKFKKLNWTII</sequence>
<dbReference type="PROSITE" id="PS51257">
    <property type="entry name" value="PROKAR_LIPOPROTEIN"/>
    <property type="match status" value="1"/>
</dbReference>
<protein>
    <recommendedName>
        <fullName evidence="4">Lipoprotein-associated type-17 domain-containing protein</fullName>
    </recommendedName>
</protein>
<feature type="signal peptide" evidence="1">
    <location>
        <begin position="1"/>
        <end position="22"/>
    </location>
</feature>
<dbReference type="EMBL" id="VFSY01000023">
    <property type="protein sequence ID" value="TPI01935.1"/>
    <property type="molecule type" value="Genomic_DNA"/>
</dbReference>